<organism evidence="2 3">
    <name type="scientific">Pseudoalteromonas aurantia</name>
    <dbReference type="NCBI Taxonomy" id="43654"/>
    <lineage>
        <taxon>Bacteria</taxon>
        <taxon>Pseudomonadati</taxon>
        <taxon>Pseudomonadota</taxon>
        <taxon>Gammaproteobacteria</taxon>
        <taxon>Alteromonadales</taxon>
        <taxon>Pseudoalteromonadaceae</taxon>
        <taxon>Pseudoalteromonas</taxon>
    </lineage>
</organism>
<gene>
    <name evidence="2" type="ORF">CWC19_19650</name>
</gene>
<name>A0A5S3UZB3_9GAMM</name>
<keyword evidence="1" id="KW-0732">Signal</keyword>
<protein>
    <recommendedName>
        <fullName evidence="4">Calcineurin-like phosphoesterase domain-containing protein</fullName>
    </recommendedName>
</protein>
<dbReference type="OrthoDB" id="58809at2"/>
<feature type="chain" id="PRO_5024288517" description="Calcineurin-like phosphoesterase domain-containing protein" evidence="1">
    <location>
        <begin position="20"/>
        <end position="313"/>
    </location>
</feature>
<sequence>MLKILFIIMLTSTAFLSSAKPSQFLVYGDMPYSHIDADMLRKPSGLLYQAVRKTPHDFIAHVGDIKSGAAPCTNAILKENYALISEISRQPFIYTPGDNDWTDCDRKSLTPRYDELERLKFIRSEFARSAVKLNHYERQTTQPENQTWLHNNIRFITLHVVGTNNGRRQILLSNKKQARAQINIRDEHNVTWLRRNLNPNLSAAVIFMQADIFVNPKYNKSCTENRQKKCDAFKEYKALLNDITKKYDFPILVSHGDTKAFCLSKRPSGLWRLNGPGDFQYLDIAQVSIDIENKVAPFSVRALLADKVISDCQ</sequence>
<evidence type="ECO:0000313" key="3">
    <source>
        <dbReference type="Proteomes" id="UP000307217"/>
    </source>
</evidence>
<reference evidence="2 3" key="1">
    <citation type="submission" date="2018-01" db="EMBL/GenBank/DDBJ databases">
        <authorList>
            <person name="Paulsen S."/>
            <person name="Gram L.K."/>
        </authorList>
    </citation>
    <scope>NUCLEOTIDE SEQUENCE [LARGE SCALE GENOMIC DNA]</scope>
    <source>
        <strain evidence="2 3">S3790</strain>
    </source>
</reference>
<evidence type="ECO:0008006" key="4">
    <source>
        <dbReference type="Google" id="ProtNLM"/>
    </source>
</evidence>
<proteinExistence type="predicted"/>
<accession>A0A5S3UZB3</accession>
<evidence type="ECO:0000256" key="1">
    <source>
        <dbReference type="SAM" id="SignalP"/>
    </source>
</evidence>
<dbReference type="Proteomes" id="UP000307217">
    <property type="component" value="Unassembled WGS sequence"/>
</dbReference>
<comment type="caution">
    <text evidence="2">The sequence shown here is derived from an EMBL/GenBank/DDBJ whole genome shotgun (WGS) entry which is preliminary data.</text>
</comment>
<feature type="signal peptide" evidence="1">
    <location>
        <begin position="1"/>
        <end position="19"/>
    </location>
</feature>
<dbReference type="RefSeq" id="WP_138593594.1">
    <property type="nucleotide sequence ID" value="NZ_PNBX01000126.1"/>
</dbReference>
<dbReference type="SUPFAM" id="SSF56300">
    <property type="entry name" value="Metallo-dependent phosphatases"/>
    <property type="match status" value="1"/>
</dbReference>
<dbReference type="InterPro" id="IPR029052">
    <property type="entry name" value="Metallo-depent_PP-like"/>
</dbReference>
<reference evidence="3" key="2">
    <citation type="submission" date="2019-06" db="EMBL/GenBank/DDBJ databases">
        <title>Co-occurence of chitin degradation, pigmentation and bioactivity in marine Pseudoalteromonas.</title>
        <authorList>
            <person name="Sonnenschein E.C."/>
            <person name="Bech P.K."/>
        </authorList>
    </citation>
    <scope>NUCLEOTIDE SEQUENCE [LARGE SCALE GENOMIC DNA]</scope>
    <source>
        <strain evidence="3">S3790</strain>
    </source>
</reference>
<dbReference type="EMBL" id="PNBX01000126">
    <property type="protein sequence ID" value="TMO63009.1"/>
    <property type="molecule type" value="Genomic_DNA"/>
</dbReference>
<evidence type="ECO:0000313" key="2">
    <source>
        <dbReference type="EMBL" id="TMO63009.1"/>
    </source>
</evidence>
<dbReference type="AlphaFoldDB" id="A0A5S3UZB3"/>